<evidence type="ECO:0000256" key="15">
    <source>
        <dbReference type="RuleBase" id="RU000688"/>
    </source>
</evidence>
<evidence type="ECO:0000256" key="9">
    <source>
        <dbReference type="ARBA" id="ARBA00023136"/>
    </source>
</evidence>
<dbReference type="InterPro" id="IPR002172">
    <property type="entry name" value="LDrepeatLR_classA_rpt"/>
</dbReference>
<organism evidence="19 20">
    <name type="scientific">Drosophila guanche</name>
    <name type="common">Fruit fly</name>
    <dbReference type="NCBI Taxonomy" id="7266"/>
    <lineage>
        <taxon>Eukaryota</taxon>
        <taxon>Metazoa</taxon>
        <taxon>Ecdysozoa</taxon>
        <taxon>Arthropoda</taxon>
        <taxon>Hexapoda</taxon>
        <taxon>Insecta</taxon>
        <taxon>Pterygota</taxon>
        <taxon>Neoptera</taxon>
        <taxon>Endopterygota</taxon>
        <taxon>Diptera</taxon>
        <taxon>Brachycera</taxon>
        <taxon>Muscomorpha</taxon>
        <taxon>Ephydroidea</taxon>
        <taxon>Drosophilidae</taxon>
        <taxon>Drosophila</taxon>
        <taxon>Sophophora</taxon>
    </lineage>
</organism>
<dbReference type="AlphaFoldDB" id="A0A3B0JMW4"/>
<evidence type="ECO:0000256" key="3">
    <source>
        <dbReference type="ARBA" id="ARBA00022475"/>
    </source>
</evidence>
<evidence type="ECO:0000256" key="14">
    <source>
        <dbReference type="PROSITE-ProRule" id="PRU00124"/>
    </source>
</evidence>
<dbReference type="CDD" id="cd00112">
    <property type="entry name" value="LDLa"/>
    <property type="match status" value="1"/>
</dbReference>
<dbReference type="GO" id="GO:0005886">
    <property type="term" value="C:plasma membrane"/>
    <property type="evidence" value="ECO:0007669"/>
    <property type="project" value="UniProtKB-SubCell"/>
</dbReference>
<evidence type="ECO:0000256" key="4">
    <source>
        <dbReference type="ARBA" id="ARBA00022614"/>
    </source>
</evidence>
<dbReference type="InterPro" id="IPR000276">
    <property type="entry name" value="GPCR_Rhodpsn"/>
</dbReference>
<dbReference type="InterPro" id="IPR003591">
    <property type="entry name" value="Leu-rich_rpt_typical-subtyp"/>
</dbReference>
<evidence type="ECO:0000313" key="20">
    <source>
        <dbReference type="Proteomes" id="UP000268350"/>
    </source>
</evidence>
<proteinExistence type="inferred from homology"/>
<evidence type="ECO:0000259" key="18">
    <source>
        <dbReference type="PROSITE" id="PS50262"/>
    </source>
</evidence>
<feature type="transmembrane region" description="Helical" evidence="17">
    <location>
        <begin position="441"/>
        <end position="462"/>
    </location>
</feature>
<feature type="transmembrane region" description="Helical" evidence="17">
    <location>
        <begin position="658"/>
        <end position="683"/>
    </location>
</feature>
<dbReference type="InterPro" id="IPR032675">
    <property type="entry name" value="LRR_dom_sf"/>
</dbReference>
<reference evidence="20" key="1">
    <citation type="submission" date="2018-01" db="EMBL/GenBank/DDBJ databases">
        <authorList>
            <person name="Alioto T."/>
            <person name="Alioto T."/>
        </authorList>
    </citation>
    <scope>NUCLEOTIDE SEQUENCE [LARGE SCALE GENOMIC DNA]</scope>
</reference>
<evidence type="ECO:0000256" key="2">
    <source>
        <dbReference type="ARBA" id="ARBA00010663"/>
    </source>
</evidence>
<dbReference type="EMBL" id="OUUW01000007">
    <property type="protein sequence ID" value="SPP83574.1"/>
    <property type="molecule type" value="Genomic_DNA"/>
</dbReference>
<dbReference type="PRINTS" id="PR01739">
    <property type="entry name" value="RELAXINR"/>
</dbReference>
<dbReference type="FunFam" id="1.20.1070.10:FF:000023">
    <property type="entry name" value="Relaxin family peptide receptor 1"/>
    <property type="match status" value="1"/>
</dbReference>
<dbReference type="OMA" id="ALMPIHI"/>
<dbReference type="InterPro" id="IPR017452">
    <property type="entry name" value="GPCR_Rhodpsn_7TM"/>
</dbReference>
<feature type="domain" description="G-protein coupled receptors family 1 profile" evidence="18">
    <location>
        <begin position="453"/>
        <end position="709"/>
    </location>
</feature>
<feature type="compositionally biased region" description="Low complexity" evidence="16">
    <location>
        <begin position="736"/>
        <end position="751"/>
    </location>
</feature>
<keyword evidence="6" id="KW-0677">Repeat</keyword>
<feature type="region of interest" description="Disordered" evidence="16">
    <location>
        <begin position="733"/>
        <end position="761"/>
    </location>
</feature>
<feature type="transmembrane region" description="Helical" evidence="17">
    <location>
        <begin position="514"/>
        <end position="539"/>
    </location>
</feature>
<dbReference type="SMART" id="SM00369">
    <property type="entry name" value="LRR_TYP"/>
    <property type="match status" value="6"/>
</dbReference>
<dbReference type="SUPFAM" id="SSF57424">
    <property type="entry name" value="LDL receptor-like module"/>
    <property type="match status" value="1"/>
</dbReference>
<keyword evidence="7 17" id="KW-1133">Transmembrane helix</keyword>
<feature type="transmembrane region" description="Helical" evidence="17">
    <location>
        <begin position="613"/>
        <end position="638"/>
    </location>
</feature>
<dbReference type="InterPro" id="IPR008112">
    <property type="entry name" value="Relaxin_rcpt"/>
</dbReference>
<keyword evidence="13 15" id="KW-0807">Transducer</keyword>
<keyword evidence="11 15" id="KW-0675">Receptor</keyword>
<keyword evidence="5 15" id="KW-0812">Transmembrane</keyword>
<dbReference type="PROSITE" id="PS50068">
    <property type="entry name" value="LDLRA_2"/>
    <property type="match status" value="1"/>
</dbReference>
<evidence type="ECO:0000256" key="7">
    <source>
        <dbReference type="ARBA" id="ARBA00022989"/>
    </source>
</evidence>
<evidence type="ECO:0000256" key="6">
    <source>
        <dbReference type="ARBA" id="ARBA00022737"/>
    </source>
</evidence>
<evidence type="ECO:0000313" key="19">
    <source>
        <dbReference type="EMBL" id="SPP83574.1"/>
    </source>
</evidence>
<dbReference type="Gene3D" id="3.80.10.10">
    <property type="entry name" value="Ribonuclease Inhibitor"/>
    <property type="match status" value="2"/>
</dbReference>
<evidence type="ECO:0000256" key="17">
    <source>
        <dbReference type="SAM" id="Phobius"/>
    </source>
</evidence>
<dbReference type="PROSITE" id="PS51450">
    <property type="entry name" value="LRR"/>
    <property type="match status" value="1"/>
</dbReference>
<evidence type="ECO:0000256" key="10">
    <source>
        <dbReference type="ARBA" id="ARBA00023157"/>
    </source>
</evidence>
<comment type="similarity">
    <text evidence="2 15">Belongs to the G-protein coupled receptor 1 family.</text>
</comment>
<evidence type="ECO:0000256" key="16">
    <source>
        <dbReference type="SAM" id="MobiDB-lite"/>
    </source>
</evidence>
<dbReference type="PANTHER" id="PTHR24372">
    <property type="entry name" value="GLYCOPROTEIN HORMONE RECEPTOR"/>
    <property type="match status" value="1"/>
</dbReference>
<dbReference type="PROSITE" id="PS50262">
    <property type="entry name" value="G_PROTEIN_RECEP_F1_2"/>
    <property type="match status" value="1"/>
</dbReference>
<dbReference type="Pfam" id="PF00001">
    <property type="entry name" value="7tm_1"/>
    <property type="match status" value="1"/>
</dbReference>
<dbReference type="GO" id="GO:0009755">
    <property type="term" value="P:hormone-mediated signaling pathway"/>
    <property type="evidence" value="ECO:0007669"/>
    <property type="project" value="TreeGrafter"/>
</dbReference>
<evidence type="ECO:0000256" key="11">
    <source>
        <dbReference type="ARBA" id="ARBA00023170"/>
    </source>
</evidence>
<evidence type="ECO:0000256" key="1">
    <source>
        <dbReference type="ARBA" id="ARBA00004651"/>
    </source>
</evidence>
<sequence length="774" mass="88118">MVYGRSIAVGVCLMTIVMLLSALIFYLSLGPCPSGSFACDNGTLCVPQRQMCDNRPECADGSDEHPVECGLLYGSKEIADKIVRNAIEKKQQQQQQQQQQQNQSIVSTVEAAVPPAVSRNQSQTMNWTCDIITYPRTCRCGQGTTLYCGIYAKLRRWPRISAEVTNLIIIRNNLTLREHVFANLTRLQKLTLKFNNISRVPVGTFGGLTQLERLELSHNNISHLPHGLFAELHSLQWLFLVNNHLLHFPMEQLRSVHRLEWLVLSRNRLTLRNMQLPNISSLYEVYLDYNRIEYVGEQTFSQLDNLHLLDLKHNIISHIHGRAFANLENIRDIRLVGNPIKELSGETFLHNTRLEALSLAQMPLHIHRSLMQPLNISFLNLTGIRYDHIDFAAINGMRNLTYIIYDRFFYCSMTPRVRMCKPSTDGVSSFKDLLSKPVLRYSAWVMATLTIAGNVLVLWGRFIYRDENMAVTMVIRNLALADMLMGFYLITIGIQDYRYRNEYYKVVLDWVSSWQCVAIGTLAVSSSEVSMLILAFMSLERFLLIADPFRGHRSISVRIMCFALFCIWVTGVGLAVAPVVLWHSSTRFYGAHSGTCFPLHIHEAYPVGWQYSAFVFLGVNLLLLVMIALLYTALLISIWRTRSATPLSLLDCEFAVRFFFIVLTDVLCWVPIIVMKIWVFFNYNISDDIYAWLVVFVLPLNSAVNPLLYTFTTPKYRNQIFLRGWKKITSRKRAETANGNAGTITTGTATGSSQQPEESTAIAKSMPLALTLAN</sequence>
<dbReference type="InterPro" id="IPR001611">
    <property type="entry name" value="Leu-rich_rpt"/>
</dbReference>
<keyword evidence="8 15" id="KW-0297">G-protein coupled receptor</keyword>
<dbReference type="InterPro" id="IPR036055">
    <property type="entry name" value="LDL_receptor-like_sf"/>
</dbReference>
<dbReference type="Pfam" id="PF13855">
    <property type="entry name" value="LRR_8"/>
    <property type="match status" value="2"/>
</dbReference>
<dbReference type="SUPFAM" id="SSF52058">
    <property type="entry name" value="L domain-like"/>
    <property type="match status" value="1"/>
</dbReference>
<evidence type="ECO:0000256" key="13">
    <source>
        <dbReference type="ARBA" id="ARBA00023224"/>
    </source>
</evidence>
<keyword evidence="3" id="KW-1003">Cell membrane</keyword>
<feature type="transmembrane region" description="Helical" evidence="17">
    <location>
        <begin position="559"/>
        <end position="582"/>
    </location>
</feature>
<comment type="caution">
    <text evidence="14">Lacks conserved residue(s) required for the propagation of feature annotation.</text>
</comment>
<comment type="subcellular location">
    <subcellularLocation>
        <location evidence="1">Cell membrane</location>
        <topology evidence="1">Multi-pass membrane protein</topology>
    </subcellularLocation>
</comment>
<dbReference type="STRING" id="7266.A0A3B0JMW4"/>
<dbReference type="Gene3D" id="4.10.400.10">
    <property type="entry name" value="Low-density Lipoprotein Receptor"/>
    <property type="match status" value="1"/>
</dbReference>
<dbReference type="PANTHER" id="PTHR24372:SF80">
    <property type="entry name" value="FI21465P1-RELATED"/>
    <property type="match status" value="1"/>
</dbReference>
<evidence type="ECO:0000256" key="8">
    <source>
        <dbReference type="ARBA" id="ARBA00023040"/>
    </source>
</evidence>
<name>A0A3B0JMW4_DROGU</name>
<dbReference type="PRINTS" id="PR00237">
    <property type="entry name" value="GPCRRHODOPSN"/>
</dbReference>
<dbReference type="Pfam" id="PF00057">
    <property type="entry name" value="Ldl_recept_a"/>
    <property type="match status" value="1"/>
</dbReference>
<dbReference type="Proteomes" id="UP000268350">
    <property type="component" value="Unassembled WGS sequence"/>
</dbReference>
<keyword evidence="10" id="KW-1015">Disulfide bond</keyword>
<dbReference type="SMART" id="SM00192">
    <property type="entry name" value="LDLa"/>
    <property type="match status" value="1"/>
</dbReference>
<dbReference type="InterPro" id="IPR023415">
    <property type="entry name" value="LDLR_class-A_CS"/>
</dbReference>
<keyword evidence="4" id="KW-0433">Leucine-rich repeat</keyword>
<keyword evidence="12" id="KW-0325">Glycoprotein</keyword>
<dbReference type="GO" id="GO:0008528">
    <property type="term" value="F:G protein-coupled peptide receptor activity"/>
    <property type="evidence" value="ECO:0007669"/>
    <property type="project" value="TreeGrafter"/>
</dbReference>
<accession>A0A3B0JMW4</accession>
<dbReference type="PROSITE" id="PS01209">
    <property type="entry name" value="LDLRA_1"/>
    <property type="match status" value="1"/>
</dbReference>
<keyword evidence="9 17" id="KW-0472">Membrane</keyword>
<dbReference type="Gene3D" id="1.20.1070.10">
    <property type="entry name" value="Rhodopsin 7-helix transmembrane proteins"/>
    <property type="match status" value="1"/>
</dbReference>
<feature type="transmembrane region" description="Helical" evidence="17">
    <location>
        <begin position="474"/>
        <end position="494"/>
    </location>
</feature>
<dbReference type="OrthoDB" id="6022531at2759"/>
<dbReference type="PROSITE" id="PS00237">
    <property type="entry name" value="G_PROTEIN_RECEP_F1_1"/>
    <property type="match status" value="1"/>
</dbReference>
<dbReference type="GO" id="GO:0007189">
    <property type="term" value="P:adenylate cyclase-activating G protein-coupled receptor signaling pathway"/>
    <property type="evidence" value="ECO:0007669"/>
    <property type="project" value="TreeGrafter"/>
</dbReference>
<protein>
    <submittedName>
        <fullName evidence="19">Blast:Relaxin receptor 2</fullName>
    </submittedName>
</protein>
<dbReference type="SUPFAM" id="SSF81321">
    <property type="entry name" value="Family A G protein-coupled receptor-like"/>
    <property type="match status" value="1"/>
</dbReference>
<gene>
    <name evidence="19" type="ORF">DGUA_6G018452</name>
</gene>
<feature type="transmembrane region" description="Helical" evidence="17">
    <location>
        <begin position="7"/>
        <end position="29"/>
    </location>
</feature>
<dbReference type="CDD" id="cd15137">
    <property type="entry name" value="7tmA_Relaxin_R"/>
    <property type="match status" value="1"/>
</dbReference>
<evidence type="ECO:0000256" key="12">
    <source>
        <dbReference type="ARBA" id="ARBA00023180"/>
    </source>
</evidence>
<keyword evidence="20" id="KW-1185">Reference proteome</keyword>
<feature type="transmembrane region" description="Helical" evidence="17">
    <location>
        <begin position="689"/>
        <end position="711"/>
    </location>
</feature>
<evidence type="ECO:0000256" key="5">
    <source>
        <dbReference type="ARBA" id="ARBA00022692"/>
    </source>
</evidence>